<evidence type="ECO:0000256" key="2">
    <source>
        <dbReference type="ARBA" id="ARBA00009597"/>
    </source>
</evidence>
<protein>
    <submittedName>
        <fullName evidence="8">Tim44 domain-containing protein</fullName>
    </submittedName>
</protein>
<dbReference type="Gene3D" id="3.10.450.240">
    <property type="match status" value="1"/>
</dbReference>
<evidence type="ECO:0000313" key="9">
    <source>
        <dbReference type="Proteomes" id="UP000319148"/>
    </source>
</evidence>
<evidence type="ECO:0000256" key="3">
    <source>
        <dbReference type="ARBA" id="ARBA00022946"/>
    </source>
</evidence>
<name>A0A501PMT0_9PROT</name>
<dbReference type="Proteomes" id="UP000319148">
    <property type="component" value="Unassembled WGS sequence"/>
</dbReference>
<dbReference type="GO" id="GO:0030150">
    <property type="term" value="P:protein import into mitochondrial matrix"/>
    <property type="evidence" value="ECO:0007669"/>
    <property type="project" value="TreeGrafter"/>
</dbReference>
<comment type="similarity">
    <text evidence="2">Belongs to the Tim44 family.</text>
</comment>
<keyword evidence="6" id="KW-1133">Transmembrane helix</keyword>
<accession>A0A501PMT0</accession>
<keyword evidence="4 6" id="KW-0472">Membrane</keyword>
<dbReference type="InterPro" id="IPR007379">
    <property type="entry name" value="Tim44-like_dom"/>
</dbReference>
<dbReference type="InterPro" id="IPR039544">
    <property type="entry name" value="Tim44-like"/>
</dbReference>
<organism evidence="8 9">
    <name type="scientific">Emcibacter nanhaiensis</name>
    <dbReference type="NCBI Taxonomy" id="1505037"/>
    <lineage>
        <taxon>Bacteria</taxon>
        <taxon>Pseudomonadati</taxon>
        <taxon>Pseudomonadota</taxon>
        <taxon>Alphaproteobacteria</taxon>
        <taxon>Emcibacterales</taxon>
        <taxon>Emcibacteraceae</taxon>
        <taxon>Emcibacter</taxon>
    </lineage>
</organism>
<dbReference type="PANTHER" id="PTHR10721:SF1">
    <property type="entry name" value="MITOCHONDRIAL IMPORT INNER MEMBRANE TRANSLOCASE SUBUNIT TIM44"/>
    <property type="match status" value="1"/>
</dbReference>
<dbReference type="RefSeq" id="WP_139938728.1">
    <property type="nucleotide sequence ID" value="NZ_JBHSYP010000003.1"/>
</dbReference>
<dbReference type="PIRSF" id="PIRSF031890">
    <property type="entry name" value="UCP031890_transporter_Tim44"/>
    <property type="match status" value="1"/>
</dbReference>
<evidence type="ECO:0000256" key="6">
    <source>
        <dbReference type="SAM" id="Phobius"/>
    </source>
</evidence>
<evidence type="ECO:0000256" key="5">
    <source>
        <dbReference type="SAM" id="MobiDB-lite"/>
    </source>
</evidence>
<dbReference type="GO" id="GO:0051087">
    <property type="term" value="F:protein-folding chaperone binding"/>
    <property type="evidence" value="ECO:0007669"/>
    <property type="project" value="TreeGrafter"/>
</dbReference>
<reference evidence="9" key="1">
    <citation type="submission" date="2019-06" db="EMBL/GenBank/DDBJ databases">
        <title>The complete genome of Emcibacter congregatus ZYLT.</title>
        <authorList>
            <person name="Zhao Z."/>
        </authorList>
    </citation>
    <scope>NUCLEOTIDE SEQUENCE [LARGE SCALE GENOMIC DNA]</scope>
    <source>
        <strain evidence="9">MCCC 1A06723</strain>
    </source>
</reference>
<dbReference type="NCBIfam" id="NF033779">
    <property type="entry name" value="Tim44_TimA_adap"/>
    <property type="match status" value="1"/>
</dbReference>
<dbReference type="PANTHER" id="PTHR10721">
    <property type="entry name" value="MITOCHONDRIAL IMPORT INNER MEMBRANE TRANSLOCASE SUBUNIT TIM44"/>
    <property type="match status" value="1"/>
</dbReference>
<evidence type="ECO:0000256" key="1">
    <source>
        <dbReference type="ARBA" id="ARBA00004370"/>
    </source>
</evidence>
<dbReference type="SUPFAM" id="SSF54427">
    <property type="entry name" value="NTF2-like"/>
    <property type="match status" value="1"/>
</dbReference>
<dbReference type="SMART" id="SM00978">
    <property type="entry name" value="Tim44"/>
    <property type="match status" value="1"/>
</dbReference>
<evidence type="ECO:0000259" key="7">
    <source>
        <dbReference type="SMART" id="SM00978"/>
    </source>
</evidence>
<feature type="domain" description="Tim44-like" evidence="7">
    <location>
        <begin position="85"/>
        <end position="231"/>
    </location>
</feature>
<comment type="caution">
    <text evidence="8">The sequence shown here is derived from an EMBL/GenBank/DDBJ whole genome shotgun (WGS) entry which is preliminary data.</text>
</comment>
<dbReference type="InterPro" id="IPR016985">
    <property type="entry name" value="UCP031890_Tim44-rel"/>
</dbReference>
<comment type="subcellular location">
    <subcellularLocation>
        <location evidence="1">Membrane</location>
    </subcellularLocation>
</comment>
<keyword evidence="6" id="KW-0812">Transmembrane</keyword>
<dbReference type="EMBL" id="VFIY01000005">
    <property type="protein sequence ID" value="TPD61412.1"/>
    <property type="molecule type" value="Genomic_DNA"/>
</dbReference>
<feature type="transmembrane region" description="Helical" evidence="6">
    <location>
        <begin position="6"/>
        <end position="24"/>
    </location>
</feature>
<sequence length="232" mass="26302">MDSGSDNIELIILAVIAAFIIFQLRKVLGSRTGYDGSDEEDNGTFERRQEKEDNVVPIRRDQAHAEDIESQNKAPSLGVKEDSPFYGVLSQIQNIDRSFTVDTFLDGAEYAYGMVLEAFWTGNKKDLRNMLNKDVFGQFEKVIDDMQADKHHFENKLMDVERIDLEDVSLTGSMAEITVKYTSHMVLCTKDEENRIMSGDVTGPVRVTDIWTFCRDVKSSDPNWTLVATRNG</sequence>
<evidence type="ECO:0000256" key="4">
    <source>
        <dbReference type="ARBA" id="ARBA00023136"/>
    </source>
</evidence>
<feature type="region of interest" description="Disordered" evidence="5">
    <location>
        <begin position="32"/>
        <end position="55"/>
    </location>
</feature>
<feature type="compositionally biased region" description="Basic and acidic residues" evidence="5">
    <location>
        <begin position="44"/>
        <end position="55"/>
    </location>
</feature>
<dbReference type="InterPro" id="IPR032710">
    <property type="entry name" value="NTF2-like_dom_sf"/>
</dbReference>
<evidence type="ECO:0000313" key="8">
    <source>
        <dbReference type="EMBL" id="TPD61412.1"/>
    </source>
</evidence>
<dbReference type="OrthoDB" id="9798618at2"/>
<dbReference type="Pfam" id="PF04280">
    <property type="entry name" value="Tim44"/>
    <property type="match status" value="1"/>
</dbReference>
<gene>
    <name evidence="8" type="ORF">FIV46_04170</name>
</gene>
<dbReference type="GO" id="GO:0016020">
    <property type="term" value="C:membrane"/>
    <property type="evidence" value="ECO:0007669"/>
    <property type="project" value="UniProtKB-SubCell"/>
</dbReference>
<dbReference type="AlphaFoldDB" id="A0A501PMT0"/>
<keyword evidence="9" id="KW-1185">Reference proteome</keyword>
<keyword evidence="3" id="KW-0809">Transit peptide</keyword>
<proteinExistence type="inferred from homology"/>